<feature type="transmembrane region" description="Helical" evidence="1">
    <location>
        <begin position="113"/>
        <end position="132"/>
    </location>
</feature>
<gene>
    <name evidence="2" type="ORF">A4X13_0g9658</name>
</gene>
<keyword evidence="1" id="KW-0472">Membrane</keyword>
<organism evidence="2 3">
    <name type="scientific">Tilletia indica</name>
    <dbReference type="NCBI Taxonomy" id="43049"/>
    <lineage>
        <taxon>Eukaryota</taxon>
        <taxon>Fungi</taxon>
        <taxon>Dikarya</taxon>
        <taxon>Basidiomycota</taxon>
        <taxon>Ustilaginomycotina</taxon>
        <taxon>Exobasidiomycetes</taxon>
        <taxon>Tilletiales</taxon>
        <taxon>Tilletiaceae</taxon>
        <taxon>Tilletia</taxon>
    </lineage>
</organism>
<dbReference type="EMBL" id="LWDF02003068">
    <property type="protein sequence ID" value="KAE8234999.1"/>
    <property type="molecule type" value="Genomic_DNA"/>
</dbReference>
<dbReference type="Proteomes" id="UP000077521">
    <property type="component" value="Unassembled WGS sequence"/>
</dbReference>
<keyword evidence="1" id="KW-1133">Transmembrane helix</keyword>
<dbReference type="AlphaFoldDB" id="A0A8T8S8B5"/>
<accession>A0A8T8S8B5</accession>
<sequence>MVINAKTSAKAIGRQLTHSFGYQASQSSIYKAKAAIMNDMWGDEVESFARLPAYVEALHAADKGTVAALDVNSAGIFQRIFVCPGACRQAWLHCRRWIAIDATFMKTKYNVRLHLAAAMDGTGSLLVLAWALSPGKTEESWT</sequence>
<reference evidence="2" key="2">
    <citation type="journal article" date="2019" name="IMA Fungus">
        <title>Genome sequencing and comparison of five Tilletia species to identify candidate genes for the detection of regulated species infecting wheat.</title>
        <authorList>
            <person name="Nguyen H.D.T."/>
            <person name="Sultana T."/>
            <person name="Kesanakurti P."/>
            <person name="Hambleton S."/>
        </authorList>
    </citation>
    <scope>NUCLEOTIDE SEQUENCE</scope>
    <source>
        <strain evidence="2">DAOMC 236416</strain>
    </source>
</reference>
<evidence type="ECO:0008006" key="4">
    <source>
        <dbReference type="Google" id="ProtNLM"/>
    </source>
</evidence>
<name>A0A8T8S8B5_9BASI</name>
<proteinExistence type="predicted"/>
<evidence type="ECO:0000313" key="3">
    <source>
        <dbReference type="Proteomes" id="UP000077521"/>
    </source>
</evidence>
<dbReference type="PANTHER" id="PTHR31973">
    <property type="entry name" value="POLYPROTEIN, PUTATIVE-RELATED"/>
    <property type="match status" value="1"/>
</dbReference>
<dbReference type="PANTHER" id="PTHR31973:SF187">
    <property type="entry name" value="MUTATOR TRANSPOSASE MUDRA PROTEIN"/>
    <property type="match status" value="1"/>
</dbReference>
<keyword evidence="3" id="KW-1185">Reference proteome</keyword>
<protein>
    <recommendedName>
        <fullName evidence="4">MULE transposase domain-containing protein</fullName>
    </recommendedName>
</protein>
<comment type="caution">
    <text evidence="2">The sequence shown here is derived from an EMBL/GenBank/DDBJ whole genome shotgun (WGS) entry which is preliminary data.</text>
</comment>
<keyword evidence="1" id="KW-0812">Transmembrane</keyword>
<evidence type="ECO:0000256" key="1">
    <source>
        <dbReference type="SAM" id="Phobius"/>
    </source>
</evidence>
<evidence type="ECO:0000313" key="2">
    <source>
        <dbReference type="EMBL" id="KAE8234999.1"/>
    </source>
</evidence>
<reference evidence="2" key="1">
    <citation type="submission" date="2016-04" db="EMBL/GenBank/DDBJ databases">
        <authorList>
            <person name="Nguyen H.D."/>
            <person name="Samba Siva P."/>
            <person name="Cullis J."/>
            <person name="Levesque C.A."/>
            <person name="Hambleton S."/>
        </authorList>
    </citation>
    <scope>NUCLEOTIDE SEQUENCE</scope>
    <source>
        <strain evidence="2">DAOMC 236416</strain>
    </source>
</reference>